<dbReference type="PANTHER" id="PTHR10000">
    <property type="entry name" value="PHOSPHOSERINE PHOSPHATASE"/>
    <property type="match status" value="1"/>
</dbReference>
<dbReference type="InterPro" id="IPR006379">
    <property type="entry name" value="HAD-SF_hydro_IIB"/>
</dbReference>
<accession>A0ABY5K0Q8</accession>
<evidence type="ECO:0000313" key="2">
    <source>
        <dbReference type="EMBL" id="UUI04359.1"/>
    </source>
</evidence>
<keyword evidence="1" id="KW-0175">Coiled coil</keyword>
<dbReference type="InterPro" id="IPR000150">
    <property type="entry name" value="Cof"/>
</dbReference>
<proteinExistence type="predicted"/>
<feature type="coiled-coil region" evidence="1">
    <location>
        <begin position="196"/>
        <end position="223"/>
    </location>
</feature>
<dbReference type="GO" id="GO:0016787">
    <property type="term" value="F:hydrolase activity"/>
    <property type="evidence" value="ECO:0007669"/>
    <property type="project" value="UniProtKB-KW"/>
</dbReference>
<sequence length="271" mass="30303">MALKAVFSDIDGTLLDSNHQITDETKKEISKVVGKDIPFVLVSARMPSGISHLQQRLSINSPMICYSGALILGPDNENGEKPIIDSISLAHADVQAIYKIVNERYASISFSLYSHDQWLVSDNQDEWILQEKEITNASPTLSHLPSILEKNHDIHKCMCMGEPQMINQLEIELKDTFPNLSIYKSKDTYLEIMSGAASKSNAIKKLEKRYQFTDQEVMALGDNFNDIDMLTYAGIGVGMGNSPEEVKSITDEVTLTNDEDGLKHALNKYFK</sequence>
<keyword evidence="3" id="KW-1185">Reference proteome</keyword>
<dbReference type="Pfam" id="PF08282">
    <property type="entry name" value="Hydrolase_3"/>
    <property type="match status" value="1"/>
</dbReference>
<organism evidence="2 3">
    <name type="scientific">Oceanobacillus jeddahense</name>
    <dbReference type="NCBI Taxonomy" id="1462527"/>
    <lineage>
        <taxon>Bacteria</taxon>
        <taxon>Bacillati</taxon>
        <taxon>Bacillota</taxon>
        <taxon>Bacilli</taxon>
        <taxon>Bacillales</taxon>
        <taxon>Bacillaceae</taxon>
        <taxon>Oceanobacillus</taxon>
    </lineage>
</organism>
<dbReference type="SFLD" id="SFLDS00003">
    <property type="entry name" value="Haloacid_Dehalogenase"/>
    <property type="match status" value="1"/>
</dbReference>
<dbReference type="PROSITE" id="PS01229">
    <property type="entry name" value="COF_2"/>
    <property type="match status" value="1"/>
</dbReference>
<dbReference type="NCBIfam" id="TIGR01484">
    <property type="entry name" value="HAD-SF-IIB"/>
    <property type="match status" value="1"/>
</dbReference>
<protein>
    <submittedName>
        <fullName evidence="2">Cof-type HAD-IIB family hydrolase</fullName>
    </submittedName>
</protein>
<reference evidence="2" key="1">
    <citation type="submission" date="2022-07" db="EMBL/GenBank/DDBJ databases">
        <title>FELIX.</title>
        <authorList>
            <person name="Wan K.H."/>
            <person name="Park S."/>
            <person name="Lawrence Q."/>
            <person name="Eichenberger J.P."/>
            <person name="Booth B.W."/>
            <person name="Piaggio A.J."/>
            <person name="Chandler J.C."/>
            <person name="Franklin A.B."/>
            <person name="Celniker S.E."/>
        </authorList>
    </citation>
    <scope>NUCLEOTIDE SEQUENCE</scope>
    <source>
        <strain evidence="2">QA-1986 374</strain>
    </source>
</reference>
<dbReference type="PANTHER" id="PTHR10000:SF8">
    <property type="entry name" value="HAD SUPERFAMILY HYDROLASE-LIKE, TYPE 3"/>
    <property type="match status" value="1"/>
</dbReference>
<dbReference type="InterPro" id="IPR036412">
    <property type="entry name" value="HAD-like_sf"/>
</dbReference>
<dbReference type="NCBIfam" id="TIGR00099">
    <property type="entry name" value="Cof-subfamily"/>
    <property type="match status" value="1"/>
</dbReference>
<name>A0ABY5K0Q8_9BACI</name>
<gene>
    <name evidence="2" type="ORF">NP439_06815</name>
</gene>
<evidence type="ECO:0000256" key="1">
    <source>
        <dbReference type="SAM" id="Coils"/>
    </source>
</evidence>
<dbReference type="EMBL" id="CP101914">
    <property type="protein sequence ID" value="UUI04359.1"/>
    <property type="molecule type" value="Genomic_DNA"/>
</dbReference>
<dbReference type="Gene3D" id="3.40.50.1000">
    <property type="entry name" value="HAD superfamily/HAD-like"/>
    <property type="match status" value="1"/>
</dbReference>
<dbReference type="Gene3D" id="3.30.1240.10">
    <property type="match status" value="1"/>
</dbReference>
<evidence type="ECO:0000313" key="3">
    <source>
        <dbReference type="Proteomes" id="UP001059773"/>
    </source>
</evidence>
<dbReference type="SFLD" id="SFLDG01140">
    <property type="entry name" value="C2.B:_Phosphomannomutase_and_P"/>
    <property type="match status" value="1"/>
</dbReference>
<dbReference type="RefSeq" id="WP_256709273.1">
    <property type="nucleotide sequence ID" value="NZ_CP101914.1"/>
</dbReference>
<dbReference type="Proteomes" id="UP001059773">
    <property type="component" value="Chromosome"/>
</dbReference>
<dbReference type="CDD" id="cd07516">
    <property type="entry name" value="HAD_Pase"/>
    <property type="match status" value="1"/>
</dbReference>
<dbReference type="InterPro" id="IPR023214">
    <property type="entry name" value="HAD_sf"/>
</dbReference>
<keyword evidence="2" id="KW-0378">Hydrolase</keyword>
<dbReference type="SUPFAM" id="SSF56784">
    <property type="entry name" value="HAD-like"/>
    <property type="match status" value="1"/>
</dbReference>